<dbReference type="OrthoDB" id="125906at2759"/>
<feature type="domain" description="CCDC81 HU" evidence="1">
    <location>
        <begin position="22"/>
        <end position="95"/>
    </location>
</feature>
<organism evidence="3 4">
    <name type="scientific">Folsomia candida</name>
    <name type="common">Springtail</name>
    <dbReference type="NCBI Taxonomy" id="158441"/>
    <lineage>
        <taxon>Eukaryota</taxon>
        <taxon>Metazoa</taxon>
        <taxon>Ecdysozoa</taxon>
        <taxon>Arthropoda</taxon>
        <taxon>Hexapoda</taxon>
        <taxon>Collembola</taxon>
        <taxon>Entomobryomorpha</taxon>
        <taxon>Isotomoidea</taxon>
        <taxon>Isotomidae</taxon>
        <taxon>Proisotominae</taxon>
        <taxon>Folsomia</taxon>
    </lineage>
</organism>
<dbReference type="Pfam" id="PF18289">
    <property type="entry name" value="HU-CCDC81_euk_2"/>
    <property type="match status" value="1"/>
</dbReference>
<evidence type="ECO:0000313" key="3">
    <source>
        <dbReference type="EMBL" id="OXA49942.1"/>
    </source>
</evidence>
<proteinExistence type="predicted"/>
<accession>A0A226DWU3</accession>
<dbReference type="OMA" id="EICASHI"/>
<dbReference type="PANTHER" id="PTHR14362:SF2">
    <property type="entry name" value="COILED-COIL DOMAIN-CONTAINING PROTEIN 81"/>
    <property type="match status" value="1"/>
</dbReference>
<reference evidence="3 4" key="1">
    <citation type="submission" date="2015-12" db="EMBL/GenBank/DDBJ databases">
        <title>The genome of Folsomia candida.</title>
        <authorList>
            <person name="Faddeeva A."/>
            <person name="Derks M.F."/>
            <person name="Anvar Y."/>
            <person name="Smit S."/>
            <person name="Van Straalen N."/>
            <person name="Roelofs D."/>
        </authorList>
    </citation>
    <scope>NUCLEOTIDE SEQUENCE [LARGE SCALE GENOMIC DNA]</scope>
    <source>
        <strain evidence="3 4">VU population</strain>
        <tissue evidence="3">Whole body</tissue>
    </source>
</reference>
<dbReference type="InterPro" id="IPR026295">
    <property type="entry name" value="CCD81"/>
</dbReference>
<sequence>MPVIFSPEGMVEQVLKNPATALNKEICASHIIKVWEAVSGYIIQQLCKGRAVRIDHLAIITFKVKTVEMSQREVMIQKVPHILLSAEIEKRHGLKIKRPVYNLDVPEVDLNLSTIALCTNLTRAHVEYCIDEIICAFNRALMCDPQVEFWFPKIGRVVIQCADVDVVFATSFLNLLGYSDEFVQDKACPLR</sequence>
<evidence type="ECO:0000313" key="4">
    <source>
        <dbReference type="Proteomes" id="UP000198287"/>
    </source>
</evidence>
<dbReference type="Pfam" id="PF14908">
    <property type="entry name" value="HU-CCDC81_euk_1"/>
    <property type="match status" value="1"/>
</dbReference>
<evidence type="ECO:0000259" key="2">
    <source>
        <dbReference type="Pfam" id="PF18289"/>
    </source>
</evidence>
<dbReference type="AlphaFoldDB" id="A0A226DWU3"/>
<dbReference type="GO" id="GO:0005815">
    <property type="term" value="C:microtubule organizing center"/>
    <property type="evidence" value="ECO:0007669"/>
    <property type="project" value="TreeGrafter"/>
</dbReference>
<comment type="caution">
    <text evidence="3">The sequence shown here is derived from an EMBL/GenBank/DDBJ whole genome shotgun (WGS) entry which is preliminary data.</text>
</comment>
<evidence type="ECO:0000259" key="1">
    <source>
        <dbReference type="Pfam" id="PF14908"/>
    </source>
</evidence>
<name>A0A226DWU3_FOLCA</name>
<dbReference type="InterPro" id="IPR040673">
    <property type="entry name" value="CCDC81_HU_dom_2"/>
</dbReference>
<gene>
    <name evidence="3" type="ORF">Fcan01_14976</name>
</gene>
<dbReference type="Proteomes" id="UP000198287">
    <property type="component" value="Unassembled WGS sequence"/>
</dbReference>
<dbReference type="PANTHER" id="PTHR14362">
    <property type="entry name" value="COILED-COIL DOMAIN-CONTAINING PROTEIN 81"/>
    <property type="match status" value="1"/>
</dbReference>
<keyword evidence="4" id="KW-1185">Reference proteome</keyword>
<dbReference type="EMBL" id="LNIX01000009">
    <property type="protein sequence ID" value="OXA49942.1"/>
    <property type="molecule type" value="Genomic_DNA"/>
</dbReference>
<feature type="domain" description="CCDC81 HU" evidence="2">
    <location>
        <begin position="108"/>
        <end position="175"/>
    </location>
</feature>
<dbReference type="InterPro" id="IPR028034">
    <property type="entry name" value="HU-CCDC81"/>
</dbReference>
<protein>
    <submittedName>
        <fullName evidence="3">Coiled-coil domain-containing protein 81</fullName>
    </submittedName>
</protein>